<evidence type="ECO:0000313" key="8">
    <source>
        <dbReference type="Proteomes" id="UP000257706"/>
    </source>
</evidence>
<name>A0A3B9IRV1_9PROT</name>
<comment type="caution">
    <text evidence="7">The sequence shown here is derived from an EMBL/GenBank/DDBJ whole genome shotgun (WGS) entry which is preliminary data.</text>
</comment>
<evidence type="ECO:0000256" key="5">
    <source>
        <dbReference type="ARBA" id="ARBA00023163"/>
    </source>
</evidence>
<dbReference type="Pfam" id="PF00126">
    <property type="entry name" value="HTH_1"/>
    <property type="match status" value="1"/>
</dbReference>
<dbReference type="Gene3D" id="1.10.10.10">
    <property type="entry name" value="Winged helix-like DNA-binding domain superfamily/Winged helix DNA-binding domain"/>
    <property type="match status" value="1"/>
</dbReference>
<protein>
    <submittedName>
        <fullName evidence="7">LysR family transcriptional regulator</fullName>
    </submittedName>
</protein>
<dbReference type="Pfam" id="PF03466">
    <property type="entry name" value="LysR_substrate"/>
    <property type="match status" value="1"/>
</dbReference>
<keyword evidence="3" id="KW-0238">DNA-binding</keyword>
<dbReference type="AlphaFoldDB" id="A0A3B9IRV1"/>
<keyword evidence="5" id="KW-0804">Transcription</keyword>
<reference evidence="7 8" key="1">
    <citation type="journal article" date="2018" name="Nat. Biotechnol.">
        <title>A standardized bacterial taxonomy based on genome phylogeny substantially revises the tree of life.</title>
        <authorList>
            <person name="Parks D.H."/>
            <person name="Chuvochina M."/>
            <person name="Waite D.W."/>
            <person name="Rinke C."/>
            <person name="Skarshewski A."/>
            <person name="Chaumeil P.A."/>
            <person name="Hugenholtz P."/>
        </authorList>
    </citation>
    <scope>NUCLEOTIDE SEQUENCE [LARGE SCALE GENOMIC DNA]</scope>
    <source>
        <strain evidence="7">UBA8739</strain>
    </source>
</reference>
<dbReference type="InterPro" id="IPR058163">
    <property type="entry name" value="LysR-type_TF_proteobact-type"/>
</dbReference>
<dbReference type="PANTHER" id="PTHR30537:SF70">
    <property type="entry name" value="HTH-TYPE TRANSCRIPTIONAL ACTIVATOR AMPR"/>
    <property type="match status" value="1"/>
</dbReference>
<evidence type="ECO:0000256" key="2">
    <source>
        <dbReference type="ARBA" id="ARBA00023015"/>
    </source>
</evidence>
<evidence type="ECO:0000256" key="4">
    <source>
        <dbReference type="ARBA" id="ARBA00023159"/>
    </source>
</evidence>
<sequence>MDRPDIPLNALRVFEVAMRQGSFTKAAIELRVTQAAVSHQIARLEDLLGATLFQRTSQGLVPTDEGRLLAPVLEHSFDAIGRVLDRLHGRRDVEVLNVGVNTTFALGWLTARLDGFCAAHPEIELRIATNNNRVEILREGLDMAIRFGTGGWTGHETVPLIEAPLSPLCAPGLAARLQDPADLGRAVLLRSYRNAEWPQWFAAAGIPAPPVTGPVFDSSVALAELAADGFGVALLPVAMFSRQIRQGRLVRPFTTAVSAGRYFLAWPSERPQSRAMAAFTAWISDACRDAAEAGRAGRAGRAGQAGMGDGISCARMSSGAASAQSRRASSAGQRD</sequence>
<dbReference type="SUPFAM" id="SSF53850">
    <property type="entry name" value="Periplasmic binding protein-like II"/>
    <property type="match status" value="1"/>
</dbReference>
<dbReference type="GO" id="GO:0003700">
    <property type="term" value="F:DNA-binding transcription factor activity"/>
    <property type="evidence" value="ECO:0007669"/>
    <property type="project" value="InterPro"/>
</dbReference>
<dbReference type="InterPro" id="IPR036388">
    <property type="entry name" value="WH-like_DNA-bd_sf"/>
</dbReference>
<evidence type="ECO:0000313" key="7">
    <source>
        <dbReference type="EMBL" id="HAE50592.1"/>
    </source>
</evidence>
<dbReference type="SUPFAM" id="SSF46785">
    <property type="entry name" value="Winged helix' DNA-binding domain"/>
    <property type="match status" value="1"/>
</dbReference>
<dbReference type="EMBL" id="DMAI01000397">
    <property type="protein sequence ID" value="HAE50592.1"/>
    <property type="molecule type" value="Genomic_DNA"/>
</dbReference>
<dbReference type="InterPro" id="IPR005119">
    <property type="entry name" value="LysR_subst-bd"/>
</dbReference>
<keyword evidence="2" id="KW-0805">Transcription regulation</keyword>
<keyword evidence="4" id="KW-0010">Activator</keyword>
<dbReference type="PROSITE" id="PS50931">
    <property type="entry name" value="HTH_LYSR"/>
    <property type="match status" value="1"/>
</dbReference>
<gene>
    <name evidence="7" type="ORF">DCK97_24570</name>
</gene>
<dbReference type="GO" id="GO:0006351">
    <property type="term" value="P:DNA-templated transcription"/>
    <property type="evidence" value="ECO:0007669"/>
    <property type="project" value="TreeGrafter"/>
</dbReference>
<dbReference type="InterPro" id="IPR036390">
    <property type="entry name" value="WH_DNA-bd_sf"/>
</dbReference>
<comment type="similarity">
    <text evidence="1">Belongs to the LysR transcriptional regulatory family.</text>
</comment>
<evidence type="ECO:0000259" key="6">
    <source>
        <dbReference type="PROSITE" id="PS50931"/>
    </source>
</evidence>
<accession>A0A3B9IRV1</accession>
<evidence type="ECO:0000256" key="3">
    <source>
        <dbReference type="ARBA" id="ARBA00023125"/>
    </source>
</evidence>
<dbReference type="PANTHER" id="PTHR30537">
    <property type="entry name" value="HTH-TYPE TRANSCRIPTIONAL REGULATOR"/>
    <property type="match status" value="1"/>
</dbReference>
<dbReference type="Proteomes" id="UP000257706">
    <property type="component" value="Unassembled WGS sequence"/>
</dbReference>
<evidence type="ECO:0000256" key="1">
    <source>
        <dbReference type="ARBA" id="ARBA00009437"/>
    </source>
</evidence>
<organism evidence="7 8">
    <name type="scientific">Tistrella mobilis</name>
    <dbReference type="NCBI Taxonomy" id="171437"/>
    <lineage>
        <taxon>Bacteria</taxon>
        <taxon>Pseudomonadati</taxon>
        <taxon>Pseudomonadota</taxon>
        <taxon>Alphaproteobacteria</taxon>
        <taxon>Geminicoccales</taxon>
        <taxon>Geminicoccaceae</taxon>
        <taxon>Tistrella</taxon>
    </lineage>
</organism>
<dbReference type="InterPro" id="IPR000847">
    <property type="entry name" value="LysR_HTH_N"/>
</dbReference>
<dbReference type="PRINTS" id="PR00039">
    <property type="entry name" value="HTHLYSR"/>
</dbReference>
<dbReference type="Gene3D" id="3.40.190.10">
    <property type="entry name" value="Periplasmic binding protein-like II"/>
    <property type="match status" value="2"/>
</dbReference>
<dbReference type="GO" id="GO:0043565">
    <property type="term" value="F:sequence-specific DNA binding"/>
    <property type="evidence" value="ECO:0007669"/>
    <property type="project" value="TreeGrafter"/>
</dbReference>
<proteinExistence type="inferred from homology"/>
<feature type="domain" description="HTH lysR-type" evidence="6">
    <location>
        <begin position="6"/>
        <end position="63"/>
    </location>
</feature>